<dbReference type="RefSeq" id="WP_091835937.1">
    <property type="nucleotide sequence ID" value="NZ_FNZK01000033.1"/>
</dbReference>
<evidence type="ECO:0000259" key="1">
    <source>
        <dbReference type="Pfam" id="PF00881"/>
    </source>
</evidence>
<sequence length="175" mass="19294">MSSLTDTILTRRSIRAYQEKPVNPEDIKTILTAAAWAPSGNNLQPWKFAVIMNDKALMKKLSALTVYEHWVQTAPCLIVVFLDPSNAEGLAISKLHMKHVQSIGAAIQNMLLTANDLGLGACWIGEILKNEETLKNILEVPLNLELMAVIAVGYPGSTIPKGKRKEVDESVICWK</sequence>
<feature type="domain" description="Nitroreductase" evidence="1">
    <location>
        <begin position="8"/>
        <end position="63"/>
    </location>
</feature>
<name>A0A1H7D5T2_9FIRM</name>
<reference evidence="2 3" key="1">
    <citation type="submission" date="2016-10" db="EMBL/GenBank/DDBJ databases">
        <authorList>
            <person name="de Groot N.N."/>
        </authorList>
    </citation>
    <scope>NUCLEOTIDE SEQUENCE [LARGE SCALE GENOMIC DNA]</scope>
    <source>
        <strain evidence="2 3">DSM 2179</strain>
    </source>
</reference>
<evidence type="ECO:0000313" key="2">
    <source>
        <dbReference type="EMBL" id="SEJ97126.1"/>
    </source>
</evidence>
<dbReference type="InterPro" id="IPR029479">
    <property type="entry name" value="Nitroreductase"/>
</dbReference>
<dbReference type="CDD" id="cd02062">
    <property type="entry name" value="Nitro_FMN_reductase"/>
    <property type="match status" value="1"/>
</dbReference>
<organism evidence="2 3">
    <name type="scientific">Propionispira arboris</name>
    <dbReference type="NCBI Taxonomy" id="84035"/>
    <lineage>
        <taxon>Bacteria</taxon>
        <taxon>Bacillati</taxon>
        <taxon>Bacillota</taxon>
        <taxon>Negativicutes</taxon>
        <taxon>Selenomonadales</taxon>
        <taxon>Selenomonadaceae</taxon>
        <taxon>Propionispira</taxon>
    </lineage>
</organism>
<feature type="domain" description="Nitroreductase" evidence="1">
    <location>
        <begin position="66"/>
        <end position="154"/>
    </location>
</feature>
<dbReference type="EMBL" id="FNZK01000033">
    <property type="protein sequence ID" value="SEJ97126.1"/>
    <property type="molecule type" value="Genomic_DNA"/>
</dbReference>
<dbReference type="AlphaFoldDB" id="A0A1H7D5T2"/>
<keyword evidence="3" id="KW-1185">Reference proteome</keyword>
<dbReference type="GO" id="GO:0016491">
    <property type="term" value="F:oxidoreductase activity"/>
    <property type="evidence" value="ECO:0007669"/>
    <property type="project" value="InterPro"/>
</dbReference>
<dbReference type="Proteomes" id="UP000199662">
    <property type="component" value="Unassembled WGS sequence"/>
</dbReference>
<dbReference type="Gene3D" id="3.40.109.10">
    <property type="entry name" value="NADH Oxidase"/>
    <property type="match status" value="1"/>
</dbReference>
<protein>
    <submittedName>
        <fullName evidence="2">Nitroreductase</fullName>
    </submittedName>
</protein>
<evidence type="ECO:0000313" key="3">
    <source>
        <dbReference type="Proteomes" id="UP000199662"/>
    </source>
</evidence>
<accession>A0A1H7D5T2</accession>
<proteinExistence type="predicted"/>
<gene>
    <name evidence="2" type="ORF">SAMN05660742_1333</name>
</gene>
<dbReference type="Pfam" id="PF00881">
    <property type="entry name" value="Nitroreductase"/>
    <property type="match status" value="2"/>
</dbReference>
<dbReference type="STRING" id="84035.SAMN05660742_1333"/>
<dbReference type="SUPFAM" id="SSF55469">
    <property type="entry name" value="FMN-dependent nitroreductase-like"/>
    <property type="match status" value="1"/>
</dbReference>
<dbReference type="PANTHER" id="PTHR23026">
    <property type="entry name" value="NADPH NITROREDUCTASE"/>
    <property type="match status" value="1"/>
</dbReference>
<dbReference type="InterPro" id="IPR050627">
    <property type="entry name" value="Nitroreductase/BluB"/>
</dbReference>
<dbReference type="InterPro" id="IPR000415">
    <property type="entry name" value="Nitroreductase-like"/>
</dbReference>
<dbReference type="PANTHER" id="PTHR23026:SF123">
    <property type="entry name" value="NAD(P)H NITROREDUCTASE RV3131-RELATED"/>
    <property type="match status" value="1"/>
</dbReference>